<sequence>MPGRSQKLGEMLVARGIIEQNQLQSALDDQARLKEQGREIPIGKILVRKRLVDETMLRSLLERQKREDVMEIRSSADLDKRFGEIRVREVSSENEAPIVEDAARDHIVVCVTRDGEPVIFISPEAKVKHYNALRKAVLRAQKVFGGARTPMEGVHTPVAVTKGVISIIRNTYKAAEANEFTAEEDDFRQLVMDAHRRGATDIHFFRYSTVCKIKYRIRGKLRQVDEQSTSWADSIVSVGYGLGEGGGGVGWDRQTDLRRRIQISVDEYVDLDLRYEHAPGDGDAYHAVIRVLENDNRELTAVKPLESLGFTSGQAKMLRGAISKASGVTIIAGPTGSGKSTTMAQLLKWYNEVSGGESNILTVEAPIERRLPAFQTSVSDNDEVSGEEYARAIKGTLRRDPDFLMIGEIRDPMSATAMVSGVQSGHPLLTTVHAQSGIEIIERLAGPGMQVPPQTLGSPSFISALCYQMLLPKLNDKTKTRLTKDNMAEHLDADLITRLLKVCPNIDQAEICVATPTPDNPDGTDAMTICAEVIMPDEEMQKHFRRLEITEAYRHWRRSGLTENRQDKDLDAQVVGLSAQDHAIQKMLRGMIDPRDVESYFGFLNMQQIMSDGVFEEGEGDELFQRQADWTVADGTEGMIGGEELSVSAQAREETHENE</sequence>
<protein>
    <submittedName>
        <fullName evidence="5">Secretion system protein E</fullName>
    </submittedName>
</protein>
<dbReference type="InterPro" id="IPR037257">
    <property type="entry name" value="T2SS_E_N_sf"/>
</dbReference>
<evidence type="ECO:0000313" key="6">
    <source>
        <dbReference type="Proteomes" id="UP000313645"/>
    </source>
</evidence>
<dbReference type="RefSeq" id="WP_131480359.1">
    <property type="nucleotide sequence ID" value="NZ_SJDL01000008.1"/>
</dbReference>
<dbReference type="SMART" id="SM00382">
    <property type="entry name" value="AAA"/>
    <property type="match status" value="1"/>
</dbReference>
<reference evidence="5 6" key="1">
    <citation type="submission" date="2019-02" db="EMBL/GenBank/DDBJ databases">
        <title>Marinobacter halodurans sp. nov., a marine bacterium isolated from sea tidal flat.</title>
        <authorList>
            <person name="Yoo Y."/>
            <person name="Lee D.W."/>
            <person name="Kim B.S."/>
            <person name="Kim J.-J."/>
        </authorList>
    </citation>
    <scope>NUCLEOTIDE SEQUENCE [LARGE SCALE GENOMIC DNA]</scope>
    <source>
        <strain evidence="5 6">YJ-S3-2</strain>
    </source>
</reference>
<dbReference type="Proteomes" id="UP000313645">
    <property type="component" value="Unassembled WGS sequence"/>
</dbReference>
<dbReference type="Gene3D" id="3.30.450.90">
    <property type="match status" value="1"/>
</dbReference>
<dbReference type="InterPro" id="IPR003593">
    <property type="entry name" value="AAA+_ATPase"/>
</dbReference>
<dbReference type="PANTHER" id="PTHR30258">
    <property type="entry name" value="TYPE II SECRETION SYSTEM PROTEIN GSPE-RELATED"/>
    <property type="match status" value="1"/>
</dbReference>
<proteinExistence type="inferred from homology"/>
<organism evidence="5 6">
    <name type="scientific">Marinobacter halodurans</name>
    <dbReference type="NCBI Taxonomy" id="2528979"/>
    <lineage>
        <taxon>Bacteria</taxon>
        <taxon>Pseudomonadati</taxon>
        <taxon>Pseudomonadota</taxon>
        <taxon>Gammaproteobacteria</taxon>
        <taxon>Pseudomonadales</taxon>
        <taxon>Marinobacteraceae</taxon>
        <taxon>Marinobacter</taxon>
    </lineage>
</organism>
<feature type="domain" description="Bacterial type II secretion system protein E" evidence="4">
    <location>
        <begin position="397"/>
        <end position="411"/>
    </location>
</feature>
<evidence type="ECO:0000256" key="2">
    <source>
        <dbReference type="ARBA" id="ARBA00022741"/>
    </source>
</evidence>
<evidence type="ECO:0000259" key="4">
    <source>
        <dbReference type="PROSITE" id="PS00662"/>
    </source>
</evidence>
<dbReference type="PROSITE" id="PS00662">
    <property type="entry name" value="T2SP_E"/>
    <property type="match status" value="1"/>
</dbReference>
<dbReference type="InterPro" id="IPR001482">
    <property type="entry name" value="T2SS/T4SS_dom"/>
</dbReference>
<comment type="caution">
    <text evidence="5">The sequence shown here is derived from an EMBL/GenBank/DDBJ whole genome shotgun (WGS) entry which is preliminary data.</text>
</comment>
<accession>A0ABY1ZMH4</accession>
<dbReference type="PANTHER" id="PTHR30258:SF1">
    <property type="entry name" value="PROTEIN TRANSPORT PROTEIN HOFB HOMOLOG"/>
    <property type="match status" value="1"/>
</dbReference>
<evidence type="ECO:0000256" key="1">
    <source>
        <dbReference type="ARBA" id="ARBA00006611"/>
    </source>
</evidence>
<gene>
    <name evidence="5" type="ORF">EZI54_06850</name>
</gene>
<dbReference type="SUPFAM" id="SSF52540">
    <property type="entry name" value="P-loop containing nucleoside triphosphate hydrolases"/>
    <property type="match status" value="1"/>
</dbReference>
<name>A0ABY1ZMH4_9GAMM</name>
<dbReference type="Pfam" id="PF00437">
    <property type="entry name" value="T2SSE"/>
    <property type="match status" value="1"/>
</dbReference>
<keyword evidence="6" id="KW-1185">Reference proteome</keyword>
<dbReference type="InterPro" id="IPR027417">
    <property type="entry name" value="P-loop_NTPase"/>
</dbReference>
<dbReference type="EMBL" id="SJDL01000008">
    <property type="protein sequence ID" value="TBW57369.1"/>
    <property type="molecule type" value="Genomic_DNA"/>
</dbReference>
<keyword evidence="2" id="KW-0547">Nucleotide-binding</keyword>
<evidence type="ECO:0000313" key="5">
    <source>
        <dbReference type="EMBL" id="TBW57369.1"/>
    </source>
</evidence>
<dbReference type="SUPFAM" id="SSF160246">
    <property type="entry name" value="EspE N-terminal domain-like"/>
    <property type="match status" value="1"/>
</dbReference>
<keyword evidence="3" id="KW-0067">ATP-binding</keyword>
<comment type="similarity">
    <text evidence="1">Belongs to the GSP E family.</text>
</comment>
<evidence type="ECO:0000256" key="3">
    <source>
        <dbReference type="ARBA" id="ARBA00022840"/>
    </source>
</evidence>
<dbReference type="Gene3D" id="3.40.50.300">
    <property type="entry name" value="P-loop containing nucleotide triphosphate hydrolases"/>
    <property type="match status" value="1"/>
</dbReference>